<dbReference type="InterPro" id="IPR036676">
    <property type="entry name" value="PurM-like_C_sf"/>
</dbReference>
<dbReference type="PANTHER" id="PTHR43555:SF1">
    <property type="entry name" value="PHOSPHORIBOSYLFORMYLGLYCINAMIDINE SYNTHASE SUBUNIT PURL"/>
    <property type="match status" value="1"/>
</dbReference>
<feature type="binding site" evidence="8">
    <location>
        <position position="532"/>
    </location>
    <ligand>
        <name>substrate</name>
    </ligand>
</feature>
<comment type="catalytic activity">
    <reaction evidence="8">
        <text>N(2)-formyl-N(1)-(5-phospho-beta-D-ribosyl)glycinamide + L-glutamine + ATP + H2O = 2-formamido-N(1)-(5-O-phospho-beta-D-ribosyl)acetamidine + L-glutamate + ADP + phosphate + H(+)</text>
        <dbReference type="Rhea" id="RHEA:17129"/>
        <dbReference type="ChEBI" id="CHEBI:15377"/>
        <dbReference type="ChEBI" id="CHEBI:15378"/>
        <dbReference type="ChEBI" id="CHEBI:29985"/>
        <dbReference type="ChEBI" id="CHEBI:30616"/>
        <dbReference type="ChEBI" id="CHEBI:43474"/>
        <dbReference type="ChEBI" id="CHEBI:58359"/>
        <dbReference type="ChEBI" id="CHEBI:147286"/>
        <dbReference type="ChEBI" id="CHEBI:147287"/>
        <dbReference type="ChEBI" id="CHEBI:456216"/>
        <dbReference type="EC" id="6.3.5.3"/>
    </reaction>
</comment>
<keyword evidence="7 8" id="KW-0460">Magnesium</keyword>
<keyword evidence="1 8" id="KW-0963">Cytoplasm</keyword>
<feature type="binding site" evidence="8">
    <location>
        <begin position="305"/>
        <end position="307"/>
    </location>
    <ligand>
        <name>substrate</name>
    </ligand>
</feature>
<comment type="similarity">
    <text evidence="8">Belongs to the FGAMS family.</text>
</comment>
<dbReference type="FunFam" id="3.30.1330.10:FF:000004">
    <property type="entry name" value="Phosphoribosylformylglycinamidine synthase subunit PurL"/>
    <property type="match status" value="1"/>
</dbReference>
<feature type="binding site" evidence="8">
    <location>
        <begin position="89"/>
        <end position="92"/>
    </location>
    <ligand>
        <name>substrate</name>
    </ligand>
</feature>
<evidence type="ECO:0000256" key="5">
    <source>
        <dbReference type="ARBA" id="ARBA00022755"/>
    </source>
</evidence>
<dbReference type="EMBL" id="CADCWI010000088">
    <property type="protein sequence ID" value="CAA9558215.1"/>
    <property type="molecule type" value="Genomic_DNA"/>
</dbReference>
<feature type="domain" description="PurM-like N-terminal" evidence="9">
    <location>
        <begin position="69"/>
        <end position="184"/>
    </location>
</feature>
<evidence type="ECO:0000256" key="6">
    <source>
        <dbReference type="ARBA" id="ARBA00022840"/>
    </source>
</evidence>
<dbReference type="NCBIfam" id="TIGR01736">
    <property type="entry name" value="FGAM_synth_II"/>
    <property type="match status" value="1"/>
</dbReference>
<evidence type="ECO:0000256" key="2">
    <source>
        <dbReference type="ARBA" id="ARBA00022598"/>
    </source>
</evidence>
<feature type="domain" description="PurM-like C-terminal" evidence="10">
    <location>
        <begin position="566"/>
        <end position="703"/>
    </location>
</feature>
<feature type="domain" description="PurM-like N-terminal" evidence="9">
    <location>
        <begin position="436"/>
        <end position="554"/>
    </location>
</feature>
<feature type="domain" description="PurM-like C-terminal" evidence="10">
    <location>
        <begin position="197"/>
        <end position="348"/>
    </location>
</feature>
<dbReference type="HAMAP" id="MF_00420">
    <property type="entry name" value="PurL_2"/>
    <property type="match status" value="1"/>
</dbReference>
<feature type="binding site" evidence="8">
    <location>
        <position position="530"/>
    </location>
    <ligand>
        <name>Mg(2+)</name>
        <dbReference type="ChEBI" id="CHEBI:18420"/>
        <label>1</label>
    </ligand>
</feature>
<dbReference type="AlphaFoldDB" id="A0A6J4US29"/>
<comment type="subcellular location">
    <subcellularLocation>
        <location evidence="8">Cytoplasm</location>
    </subcellularLocation>
</comment>
<dbReference type="InterPro" id="IPR041609">
    <property type="entry name" value="PurL_linker"/>
</dbReference>
<dbReference type="Pfam" id="PF02769">
    <property type="entry name" value="AIRS_C"/>
    <property type="match status" value="2"/>
</dbReference>
<gene>
    <name evidence="8" type="primary">purL</name>
    <name evidence="12" type="ORF">AVDCRST_MAG43-1649</name>
</gene>
<protein>
    <recommendedName>
        <fullName evidence="8">Phosphoribosylformylglycinamidine synthase subunit PurL</fullName>
        <shortName evidence="8">FGAM synthase</shortName>
        <ecNumber evidence="8">6.3.5.3</ecNumber>
    </recommendedName>
    <alternativeName>
        <fullName evidence="8">Formylglycinamide ribonucleotide amidotransferase subunit II</fullName>
        <shortName evidence="8">FGAR amidotransferase II</shortName>
        <shortName evidence="8">FGAR-AT II</shortName>
    </alternativeName>
    <alternativeName>
        <fullName evidence="8">Glutamine amidotransferase PurL</fullName>
    </alternativeName>
    <alternativeName>
        <fullName evidence="8">Phosphoribosylformylglycinamidine synthase subunit II</fullName>
    </alternativeName>
</protein>
<keyword evidence="4 8" id="KW-0547">Nucleotide-binding</keyword>
<dbReference type="GO" id="GO:0006189">
    <property type="term" value="P:'de novo' IMP biosynthetic process"/>
    <property type="evidence" value="ECO:0007669"/>
    <property type="project" value="UniProtKB-UniRule"/>
</dbReference>
<sequence>MAIAEGQWRDVALSDSEYHQILELLGREPSVVELGMFGAMWSEHCGYKHSRSLLKTLPTDAPWVLQGPGENAGAVDLGNGLAAVFKVESHNHPSAVEPYEGAATGVGGIVRDIFTMGARPIAILDALRFGRLDDERNRYLFDNVVAGIGGYGNCLGIPTVGGEIGFDSTYDGNPIVNAMCVGIVRSDGIVRAKASGVGNIIVLIGAETGRDGLHGATFASVDDPEASHRGVVQVGNPFLEKQLMEACLELLQGDAVIAMQDLGAAGLTSSIIECASRGGVGIDIDVALVPRRESGMTAYEVMLSESQERMVLVAAPDRFDEIAGVLDRWSLRSARIGRITDDGIVRIRDGQEVVADVPVSQFIDECPSYAVDSRRPEGHDELVALDLAGIPDIGPDQVPAMLVRLLRSEHLGSRRSVWEQYDHTIQTNTVLGPGAGDAAVLRLKGTETAIAVSMDCNSRYCFVDPYAGAQHAIVESARNVSMVGGQPLGFTNCLNFGNPERSPANWQLARAVEGMGVACRELGVPIVSGNVSLYNESNQSPIHPTPMVGCVGKVDSVSNTLGMAWQDGDDVVLIGSGRPVLGGSDYLATIHGRIAGPLPALDFTDERSVQACVRQLARLNLCHAAHDVSGGGLAVALAEMGIAAGIGAVIEPPDQQARVDAEWFGESGSRVLVTASPARCGEIARVAAEHDVAMRVLGSVGGTNLDLGSYGSILIEDLRAASERALSIVADKERVEIDSAVVSSHPSRWG</sequence>
<dbReference type="InterPro" id="IPR036921">
    <property type="entry name" value="PurM-like_N_sf"/>
</dbReference>
<organism evidence="12">
    <name type="scientific">uncultured Thermomicrobiales bacterium</name>
    <dbReference type="NCBI Taxonomy" id="1645740"/>
    <lineage>
        <taxon>Bacteria</taxon>
        <taxon>Pseudomonadati</taxon>
        <taxon>Thermomicrobiota</taxon>
        <taxon>Thermomicrobia</taxon>
        <taxon>Thermomicrobiales</taxon>
        <taxon>environmental samples</taxon>
    </lineage>
</organism>
<name>A0A6J4US29_9BACT</name>
<evidence type="ECO:0000259" key="11">
    <source>
        <dbReference type="Pfam" id="PF18072"/>
    </source>
</evidence>
<comment type="pathway">
    <text evidence="8">Purine metabolism; IMP biosynthesis via de novo pathway; 5-amino-1-(5-phospho-D-ribosyl)imidazole from N(2)-formyl-N(1)-(5-phospho-D-ribosyl)glycinamide: step 1/2.</text>
</comment>
<keyword evidence="3 8" id="KW-0479">Metal-binding</keyword>
<keyword evidence="5 8" id="KW-0658">Purine biosynthesis</keyword>
<evidence type="ECO:0000256" key="7">
    <source>
        <dbReference type="ARBA" id="ARBA00022842"/>
    </source>
</evidence>
<feature type="binding site" evidence="8">
    <location>
        <position position="112"/>
    </location>
    <ligand>
        <name>Mg(2+)</name>
        <dbReference type="ChEBI" id="CHEBI:18420"/>
        <label>2</label>
    </ligand>
</feature>
<dbReference type="Gene3D" id="3.90.650.10">
    <property type="entry name" value="PurM-like C-terminal domain"/>
    <property type="match status" value="2"/>
</dbReference>
<feature type="binding site" evidence="8">
    <location>
        <position position="88"/>
    </location>
    <ligand>
        <name>Mg(2+)</name>
        <dbReference type="ChEBI" id="CHEBI:18420"/>
        <label>1</label>
    </ligand>
</feature>
<evidence type="ECO:0000256" key="1">
    <source>
        <dbReference type="ARBA" id="ARBA00022490"/>
    </source>
</evidence>
<dbReference type="GO" id="GO:0005524">
    <property type="term" value="F:ATP binding"/>
    <property type="evidence" value="ECO:0007669"/>
    <property type="project" value="UniProtKB-UniRule"/>
</dbReference>
<dbReference type="CDD" id="cd02203">
    <property type="entry name" value="PurL_repeat1"/>
    <property type="match status" value="1"/>
</dbReference>
<evidence type="ECO:0000259" key="10">
    <source>
        <dbReference type="Pfam" id="PF02769"/>
    </source>
</evidence>
<dbReference type="UniPathway" id="UPA00074">
    <property type="reaction ID" value="UER00128"/>
</dbReference>
<dbReference type="PIRSF" id="PIRSF001587">
    <property type="entry name" value="FGAM_synthase_II"/>
    <property type="match status" value="1"/>
</dbReference>
<dbReference type="GO" id="GO:0005737">
    <property type="term" value="C:cytoplasm"/>
    <property type="evidence" value="ECO:0007669"/>
    <property type="project" value="UniProtKB-SubCell"/>
</dbReference>
<dbReference type="InterPro" id="IPR010074">
    <property type="entry name" value="PRibForGlyAmidine_synth_PurL"/>
</dbReference>
<feature type="binding site" evidence="8">
    <location>
        <position position="233"/>
    </location>
    <ligand>
        <name>substrate</name>
    </ligand>
</feature>
<feature type="domain" description="Phosphoribosylformylglycinamidine synthase linker" evidence="11">
    <location>
        <begin position="9"/>
        <end position="48"/>
    </location>
</feature>
<dbReference type="Gene3D" id="3.30.1330.10">
    <property type="entry name" value="PurM-like, N-terminal domain"/>
    <property type="match status" value="2"/>
</dbReference>
<comment type="subunit">
    <text evidence="8">Monomer. Part of the FGAM synthase complex composed of 1 PurL, 1 PurQ and 2 PurS subunits.</text>
</comment>
<dbReference type="Pfam" id="PF00586">
    <property type="entry name" value="AIRS"/>
    <property type="match status" value="2"/>
</dbReference>
<evidence type="ECO:0000259" key="9">
    <source>
        <dbReference type="Pfam" id="PF00586"/>
    </source>
</evidence>
<feature type="active site" description="Proton acceptor" evidence="8">
    <location>
        <position position="90"/>
    </location>
</feature>
<dbReference type="InterPro" id="IPR010918">
    <property type="entry name" value="PurM-like_C_dom"/>
</dbReference>
<evidence type="ECO:0000313" key="12">
    <source>
        <dbReference type="EMBL" id="CAA9558215.1"/>
    </source>
</evidence>
<evidence type="ECO:0000256" key="8">
    <source>
        <dbReference type="HAMAP-Rule" id="MF_00420"/>
    </source>
</evidence>
<comment type="function">
    <text evidence="8">Part of the phosphoribosylformylglycinamidine synthase complex involved in the purines biosynthetic pathway. Catalyzes the ATP-dependent conversion of formylglycinamide ribonucleotide (FGAR) and glutamine to yield formylglycinamidine ribonucleotide (FGAM) and glutamate. The FGAM synthase complex is composed of three subunits. PurQ produces an ammonia molecule by converting glutamine to glutamate. PurL transfers the ammonia molecule to FGAR to form FGAM in an ATP-dependent manner. PurS interacts with PurQ and PurL and is thought to assist in the transfer of the ammonia molecule from PurQ to PurL.</text>
</comment>
<dbReference type="GO" id="GO:0000287">
    <property type="term" value="F:magnesium ion binding"/>
    <property type="evidence" value="ECO:0007669"/>
    <property type="project" value="UniProtKB-UniRule"/>
</dbReference>
<feature type="binding site" evidence="8">
    <location>
        <position position="86"/>
    </location>
    <ligand>
        <name>ATP</name>
        <dbReference type="ChEBI" id="CHEBI:30616"/>
    </ligand>
</feature>
<feature type="binding site" evidence="8">
    <location>
        <position position="261"/>
    </location>
    <ligand>
        <name>Mg(2+)</name>
        <dbReference type="ChEBI" id="CHEBI:18420"/>
        <label>2</label>
    </ligand>
</feature>
<feature type="binding site" evidence="8">
    <location>
        <position position="47"/>
    </location>
    <ligand>
        <name>ATP</name>
        <dbReference type="ChEBI" id="CHEBI:30616"/>
    </ligand>
</feature>
<feature type="binding site" evidence="8">
    <location>
        <position position="111"/>
    </location>
    <ligand>
        <name>substrate</name>
    </ligand>
</feature>
<dbReference type="GO" id="GO:0004642">
    <property type="term" value="F:phosphoribosylformylglycinamidine synthase activity"/>
    <property type="evidence" value="ECO:0007669"/>
    <property type="project" value="UniProtKB-UniRule"/>
</dbReference>
<dbReference type="NCBIfam" id="NF002290">
    <property type="entry name" value="PRK01213.1"/>
    <property type="match status" value="1"/>
</dbReference>
<dbReference type="Pfam" id="PF18072">
    <property type="entry name" value="FGAR-AT_linker"/>
    <property type="match status" value="1"/>
</dbReference>
<keyword evidence="6 8" id="KW-0067">ATP-binding</keyword>
<dbReference type="SUPFAM" id="SSF55326">
    <property type="entry name" value="PurM N-terminal domain-like"/>
    <property type="match status" value="2"/>
</dbReference>
<dbReference type="EC" id="6.3.5.3" evidence="8"/>
<feature type="active site" evidence="8">
    <location>
        <position position="44"/>
    </location>
</feature>
<feature type="binding site" evidence="8">
    <location>
        <position position="492"/>
    </location>
    <ligand>
        <name>ATP</name>
        <dbReference type="ChEBI" id="CHEBI:30616"/>
    </ligand>
</feature>
<evidence type="ECO:0000256" key="3">
    <source>
        <dbReference type="ARBA" id="ARBA00022723"/>
    </source>
</evidence>
<evidence type="ECO:0000256" key="4">
    <source>
        <dbReference type="ARBA" id="ARBA00022741"/>
    </source>
</evidence>
<reference evidence="12" key="1">
    <citation type="submission" date="2020-02" db="EMBL/GenBank/DDBJ databases">
        <authorList>
            <person name="Meier V. D."/>
        </authorList>
    </citation>
    <scope>NUCLEOTIDE SEQUENCE</scope>
    <source>
        <strain evidence="12">AVDCRST_MAG43</strain>
    </source>
</reference>
<dbReference type="InterPro" id="IPR016188">
    <property type="entry name" value="PurM-like_N"/>
</dbReference>
<dbReference type="CDD" id="cd02204">
    <property type="entry name" value="PurL_repeat2"/>
    <property type="match status" value="1"/>
</dbReference>
<accession>A0A6J4US29</accession>
<keyword evidence="2 8" id="KW-0436">Ligase</keyword>
<feature type="binding site" evidence="8">
    <location>
        <position position="529"/>
    </location>
    <ligand>
        <name>ATP</name>
        <dbReference type="ChEBI" id="CHEBI:30616"/>
    </ligand>
</feature>
<proteinExistence type="inferred from homology"/>
<comment type="caution">
    <text evidence="8">Lacks conserved residue(s) required for the propagation of feature annotation.</text>
</comment>
<dbReference type="PANTHER" id="PTHR43555">
    <property type="entry name" value="PHOSPHORIBOSYLFORMYLGLYCINAMIDINE SYNTHASE SUBUNIT PURL"/>
    <property type="match status" value="1"/>
</dbReference>
<dbReference type="SUPFAM" id="SSF56042">
    <property type="entry name" value="PurM C-terminal domain-like"/>
    <property type="match status" value="2"/>
</dbReference>